<dbReference type="Pfam" id="PF01576">
    <property type="entry name" value="Myosin_tail_1"/>
    <property type="match status" value="2"/>
</dbReference>
<dbReference type="GO" id="GO:0000146">
    <property type="term" value="F:microfilament motor activity"/>
    <property type="evidence" value="ECO:0007669"/>
    <property type="project" value="TreeGrafter"/>
</dbReference>
<dbReference type="Gene3D" id="1.20.5.4820">
    <property type="match status" value="1"/>
</dbReference>
<dbReference type="PRINTS" id="PR00193">
    <property type="entry name" value="MYOSINHEAVY"/>
</dbReference>
<evidence type="ECO:0000256" key="1">
    <source>
        <dbReference type="ARBA" id="ARBA00004657"/>
    </source>
</evidence>
<keyword evidence="11" id="KW-0514">Muscle protein</keyword>
<organism evidence="18 19">
    <name type="scientific">Coturnix japonica</name>
    <name type="common">Japanese quail</name>
    <name type="synonym">Coturnix coturnix japonica</name>
    <dbReference type="NCBI Taxonomy" id="93934"/>
    <lineage>
        <taxon>Eukaryota</taxon>
        <taxon>Metazoa</taxon>
        <taxon>Chordata</taxon>
        <taxon>Craniata</taxon>
        <taxon>Vertebrata</taxon>
        <taxon>Euteleostomi</taxon>
        <taxon>Archelosauria</taxon>
        <taxon>Archosauria</taxon>
        <taxon>Dinosauria</taxon>
        <taxon>Saurischia</taxon>
        <taxon>Theropoda</taxon>
        <taxon>Coelurosauria</taxon>
        <taxon>Aves</taxon>
        <taxon>Neognathae</taxon>
        <taxon>Galloanserae</taxon>
        <taxon>Galliformes</taxon>
        <taxon>Phasianidae</taxon>
        <taxon>Perdicinae</taxon>
        <taxon>Coturnix</taxon>
    </lineage>
</organism>
<evidence type="ECO:0000256" key="9">
    <source>
        <dbReference type="ARBA" id="ARBA00023123"/>
    </source>
</evidence>
<dbReference type="Gene3D" id="1.10.10.820">
    <property type="match status" value="1"/>
</dbReference>
<evidence type="ECO:0000256" key="7">
    <source>
        <dbReference type="ARBA" id="ARBA00022840"/>
    </source>
</evidence>
<evidence type="ECO:0000256" key="12">
    <source>
        <dbReference type="ARBA" id="ARBA00023203"/>
    </source>
</evidence>
<evidence type="ECO:0000313" key="18">
    <source>
        <dbReference type="Ensembl" id="ENSCJPP00005025823.1"/>
    </source>
</evidence>
<keyword evidence="6 14" id="KW-0547">Nucleotide-binding</keyword>
<evidence type="ECO:0000256" key="5">
    <source>
        <dbReference type="ARBA" id="ARBA00022490"/>
    </source>
</evidence>
<dbReference type="Gene3D" id="2.30.30.360">
    <property type="entry name" value="Myosin S1 fragment, N-terminal"/>
    <property type="match status" value="1"/>
</dbReference>
<evidence type="ECO:0000259" key="17">
    <source>
        <dbReference type="PROSITE" id="PS51844"/>
    </source>
</evidence>
<dbReference type="InterPro" id="IPR004009">
    <property type="entry name" value="SH3_Myosin"/>
</dbReference>
<dbReference type="PROSITE" id="PS51844">
    <property type="entry name" value="SH3_LIKE"/>
    <property type="match status" value="1"/>
</dbReference>
<comment type="subcellular location">
    <subcellularLocation>
        <location evidence="1">Cytoplasm</location>
        <location evidence="1">Myofibril</location>
    </subcellularLocation>
</comment>
<sequence>MASSDSEMAIFGEAAPYLRKSEKERIEAQNKPFDAKSSVFVAHPKESFVKGTIQSRETGKVTVKTEGGETLTVKDDQVYSMNPPKYDKIEDMAMMTHLHEPAVLYNLKERYAAWMIYTYSGLFCVTVNPYKWLPVYNPEVVLAYRGKKRQEAPPHIFSISDNAYQFMLTDRENQSILITGESGAGKTVNTKRVIQYFATIAASGEKKKEEQSGKMQGTLEDQIISANPLLEAFGNAKTVRNDNSSRFGKFIRIHFGATGKLASADIETYLLEKSRVTFQLKAERSYHIFYQIMSNKKPELIDMLLITTNPYDYHFVSQGEITVPSIDDQEELMATDSAIDILGFTADEKTAIYKLTGAVMHYGNLKFKQKQREEQAEPDGTEVADKAAYLMGLNSADLLKALCYPRVKVGNEYVTKGQTVQQVNNAVGALAKAVYEKMFLWMVVRINQQLDTKQPRQYFIGVLDIAGFEIFDFNSFEQLCINYTNEKLQQLFNHTMFILEQEEYQREGIEWNFIDFGLDLQPCIELIEKSSNFQKPKPAKGKVEAHFSLVHYAGTVDYNITGWLEKNKDPLNETVIGLYQKSSVKTLALLFASYGGADAEASGGGKKGGKKKGSSFQTVSALFRENLNKLMTNLRSTHPHFVRCIIPNETKTPGAMEHELVLHQLRCNGVLEGIRICRKGFPSRVLYADFKQRYKVLNASAIPEGQFIDSKKASEKLLSSIDVDHTQYKFGHTKVFFKAGLLGLLEEMRDEKLAQLITRTQARCRGFLMRVEYQRMVERRESIFCIQYNVRAFMNVKHWPWMKLFFKIKPLLKSAESEKEMANMKEEFEKTKEELAKSEAKRKELEEKMVKLVQEKNDLQLQVQAEADSLADAEERCDQLIKTKIQLEAKIKEVTERAEDEEEINAELTAKKRKLEDECSELKKDIDDLELTLAKVEKEKHATENKVKNLTEEMAALDETIVKLTKEKKALQEAHQQTLDDLQAEEDKVNTLTKAKTKLEQQVDDLEGSLEQEKKLRMDLERAKRKLEGDLKLAHDSIMDLENDKQQLDEKLKKKDFEISQIQSKIEDEQALGMQLQKKIKELQARIEELEEEIEAERTSRAKAEKHRADLSRELEEISERLEEAGGATAAQIDMNKKREAEFQKMRRDLEEATLQHEATAAALRKKHADSTAELGEQIDNLNMESVSKAKNVMIFLLYLNMCRTLEDQLSEIKTKEEEHQRMINDLNTQRARLQTEAGEYSRQAEEKDALISQLSRGKQAFTQQIEELKRHLEEEIKAKNALAHALQSARHDCDLLREQYEEEQEAKGELQRALSKANSEVAQWRTKYETDAIQRTEELEEAKKKLAQRLQDAEEHVEAVNAKCASLEKTKQRLQNEVEDLMIDVERANAACAALDKKQKNFDKILAEWKQKYEETQAELEASQKESRSLSTELFKMKNAYEESLDHLETLKRENKNLQQEISDLTEQIAEGGKAIHELEKVKKQIEQEKSEIQAALEEAEASLEHEEGKILRLQLELNQVKSEIDRKIAEKDEEIDQLKRNHLRIVESLQSSLDAEIRSRNEALRLKKKMEGDLNEMEIQLSHANRMAAEAQKNLRNTQTVLKDTQIHLDDALRTQEDLKEQVAMVERRANLLQAEIEELRAALEQTERSRKVAEQELLDASERVQLLHTQNTSLINTKKKLETDIAQIQSEMEDTIQEARNAEEKAKKAITDAAMMAEELKKEQDTSAHLERMKKNLDQTVKDLQLRLDEAEQLALKGGKKQIQKLEARVRELEGEVDAEQKRSAEAVKGVRKYERRVKELTYQSEEDRKNILRLQDLVDKLQMKVKSYKRQAEEAEELSNVNLTKFRKIQHELEEAEERADIAESQVNKLRVKTREFHSKKIEEEE</sequence>
<dbReference type="PROSITE" id="PS50096">
    <property type="entry name" value="IQ"/>
    <property type="match status" value="1"/>
</dbReference>
<dbReference type="SUPFAM" id="SSF52540">
    <property type="entry name" value="P-loop containing nucleoside triphosphate hydrolases"/>
    <property type="match status" value="1"/>
</dbReference>
<feature type="coiled-coil region" evidence="15">
    <location>
        <begin position="1203"/>
        <end position="1877"/>
    </location>
</feature>
<dbReference type="Gene3D" id="3.40.850.10">
    <property type="entry name" value="Kinesin motor domain"/>
    <property type="match status" value="2"/>
</dbReference>
<reference evidence="18" key="1">
    <citation type="submission" date="2015-11" db="EMBL/GenBank/DDBJ databases">
        <authorList>
            <consortium name="International Coturnix japonica Genome Analysis Consortium"/>
            <person name="Warren W."/>
            <person name="Burt D.W."/>
            <person name="Antin P.B."/>
            <person name="Lanford R."/>
            <person name="Gros J."/>
            <person name="Wilson R.K."/>
        </authorList>
    </citation>
    <scope>NUCLEOTIDE SEQUENCE [LARGE SCALE GENOMIC DNA]</scope>
</reference>
<dbReference type="FunFam" id="1.20.120.720:FF:000001">
    <property type="entry name" value="Myosin heavy chain, muscle"/>
    <property type="match status" value="1"/>
</dbReference>
<dbReference type="PANTHER" id="PTHR45615:SF79">
    <property type="entry name" value="MYOSIN-4"/>
    <property type="match status" value="1"/>
</dbReference>
<protein>
    <submittedName>
        <fullName evidence="18">Myosin heavy chain, skeletal muscle, adult-like</fullName>
    </submittedName>
</protein>
<dbReference type="InterPro" id="IPR014751">
    <property type="entry name" value="XRCC4-like_C"/>
</dbReference>
<dbReference type="SUPFAM" id="SSF90257">
    <property type="entry name" value="Myosin rod fragments"/>
    <property type="match status" value="5"/>
</dbReference>
<keyword evidence="19" id="KW-1185">Reference proteome</keyword>
<dbReference type="InterPro" id="IPR027417">
    <property type="entry name" value="P-loop_NTPase"/>
</dbReference>
<comment type="similarity">
    <text evidence="2 14">Belongs to the TRAFAC class myosin-kinesin ATPase superfamily. Myosin family.</text>
</comment>
<dbReference type="FunFam" id="1.20.5.370:FF:000002">
    <property type="entry name" value="Myosin heavy chain"/>
    <property type="match status" value="1"/>
</dbReference>
<evidence type="ECO:0000256" key="3">
    <source>
        <dbReference type="ARBA" id="ARBA00022433"/>
    </source>
</evidence>
<evidence type="ECO:0000256" key="8">
    <source>
        <dbReference type="ARBA" id="ARBA00023054"/>
    </source>
</evidence>
<dbReference type="Pfam" id="PF00063">
    <property type="entry name" value="Myosin_head"/>
    <property type="match status" value="1"/>
</dbReference>
<comment type="subunit">
    <text evidence="13">Muscle myosin is a hexameric protein that consists of 2 heavy chain subunits (MHC), 2 alkali light chain subunits (MLC) and 2 regulatory light chain subunits (MLC-2).</text>
</comment>
<reference evidence="18" key="3">
    <citation type="submission" date="2025-09" db="UniProtKB">
        <authorList>
            <consortium name="Ensembl"/>
        </authorList>
    </citation>
    <scope>IDENTIFICATION</scope>
</reference>
<feature type="domain" description="Myosin N-terminal SH3-like" evidence="17">
    <location>
        <begin position="34"/>
        <end position="83"/>
    </location>
</feature>
<dbReference type="Ensembl" id="ENSCJPT00005035075.1">
    <property type="protein sequence ID" value="ENSCJPP00005025823.1"/>
    <property type="gene ID" value="ENSCJPG00005018885.1"/>
</dbReference>
<dbReference type="GeneTree" id="ENSGT00940000161336"/>
<dbReference type="GO" id="GO:0016460">
    <property type="term" value="C:myosin II complex"/>
    <property type="evidence" value="ECO:0007669"/>
    <property type="project" value="TreeGrafter"/>
</dbReference>
<keyword evidence="5" id="KW-0963">Cytoplasm</keyword>
<dbReference type="InterPro" id="IPR036961">
    <property type="entry name" value="Kinesin_motor_dom_sf"/>
</dbReference>
<dbReference type="FunFam" id="1.20.5.340:FF:000006">
    <property type="entry name" value="Myosin heavy chain"/>
    <property type="match status" value="1"/>
</dbReference>
<dbReference type="Proteomes" id="UP000694412">
    <property type="component" value="Chromosome 18"/>
</dbReference>
<evidence type="ECO:0000256" key="13">
    <source>
        <dbReference type="ARBA" id="ARBA00038612"/>
    </source>
</evidence>
<dbReference type="FunFam" id="1.20.5.340:FF:000002">
    <property type="entry name" value="Myosin heavy chain"/>
    <property type="match status" value="1"/>
</dbReference>
<dbReference type="Gene3D" id="1.20.5.370">
    <property type="match status" value="4"/>
</dbReference>
<dbReference type="PANTHER" id="PTHR45615">
    <property type="entry name" value="MYOSIN HEAVY CHAIN, NON-MUSCLE"/>
    <property type="match status" value="1"/>
</dbReference>
<dbReference type="FunFam" id="1.20.5.340:FF:000004">
    <property type="entry name" value="Myosin heavy chain"/>
    <property type="match status" value="1"/>
</dbReference>
<dbReference type="FunFam" id="1.20.5.370:FF:000001">
    <property type="entry name" value="Myosin heavy chain"/>
    <property type="match status" value="1"/>
</dbReference>
<evidence type="ECO:0000313" key="19">
    <source>
        <dbReference type="Proteomes" id="UP000694412"/>
    </source>
</evidence>
<evidence type="ECO:0000256" key="15">
    <source>
        <dbReference type="SAM" id="Coils"/>
    </source>
</evidence>
<feature type="coiled-coil region" evidence="15">
    <location>
        <begin position="814"/>
        <end position="1156"/>
    </location>
</feature>
<dbReference type="Gene3D" id="1.20.120.720">
    <property type="entry name" value="Myosin VI head, motor domain, U50 subdomain"/>
    <property type="match status" value="2"/>
</dbReference>
<dbReference type="GO" id="GO:0032982">
    <property type="term" value="C:myosin filament"/>
    <property type="evidence" value="ECO:0007669"/>
    <property type="project" value="UniProtKB-KW"/>
</dbReference>
<evidence type="ECO:0000256" key="14">
    <source>
        <dbReference type="PROSITE-ProRule" id="PRU00782"/>
    </source>
</evidence>
<accession>A0A8C2UA59</accession>
<dbReference type="FunFam" id="1.20.5.340:FF:000003">
    <property type="entry name" value="Myosin heavy chain"/>
    <property type="match status" value="1"/>
</dbReference>
<proteinExistence type="inferred from homology"/>
<dbReference type="Gene3D" id="1.20.58.530">
    <property type="match status" value="2"/>
</dbReference>
<dbReference type="PROSITE" id="PS51456">
    <property type="entry name" value="MYOSIN_MOTOR"/>
    <property type="match status" value="1"/>
</dbReference>
<gene>
    <name evidence="18" type="primary">LOC107322047</name>
</gene>
<feature type="region of interest" description="Actin-binding" evidence="14">
    <location>
        <begin position="627"/>
        <end position="649"/>
    </location>
</feature>
<dbReference type="Gene3D" id="1.20.5.340">
    <property type="match status" value="4"/>
</dbReference>
<dbReference type="FunFam" id="1.20.5.340:FF:000013">
    <property type="entry name" value="Myosin heavy chain"/>
    <property type="match status" value="1"/>
</dbReference>
<keyword evidence="8 15" id="KW-0175">Coiled coil</keyword>
<dbReference type="FunFam" id="1.20.5.370:FF:000003">
    <property type="entry name" value="Myosin heavy chain"/>
    <property type="match status" value="1"/>
</dbReference>
<evidence type="ECO:0000259" key="16">
    <source>
        <dbReference type="PROSITE" id="PS51456"/>
    </source>
</evidence>
<dbReference type="FunFam" id="1.10.10.820:FF:000001">
    <property type="entry name" value="Myosin heavy chain"/>
    <property type="match status" value="1"/>
</dbReference>
<dbReference type="GO" id="GO:0005524">
    <property type="term" value="F:ATP binding"/>
    <property type="evidence" value="ECO:0007669"/>
    <property type="project" value="UniProtKB-UniRule"/>
</dbReference>
<keyword evidence="7 14" id="KW-0067">ATP-binding</keyword>
<dbReference type="Pfam" id="PF02736">
    <property type="entry name" value="Myosin_N"/>
    <property type="match status" value="1"/>
</dbReference>
<dbReference type="GO" id="GO:0051015">
    <property type="term" value="F:actin filament binding"/>
    <property type="evidence" value="ECO:0007669"/>
    <property type="project" value="InterPro"/>
</dbReference>
<feature type="domain" description="Myosin motor" evidence="16">
    <location>
        <begin position="87"/>
        <end position="750"/>
    </location>
</feature>
<dbReference type="GO" id="GO:0030016">
    <property type="term" value="C:myofibril"/>
    <property type="evidence" value="ECO:0007669"/>
    <property type="project" value="UniProtKB-SubCell"/>
</dbReference>
<dbReference type="InterPro" id="IPR002928">
    <property type="entry name" value="Myosin_tail"/>
</dbReference>
<dbReference type="InterPro" id="IPR008989">
    <property type="entry name" value="Myosin_S1_N"/>
</dbReference>
<dbReference type="FunFam" id="1.20.5.4820:FF:000001">
    <property type="entry name" value="Myosin heavy chain"/>
    <property type="match status" value="1"/>
</dbReference>
<keyword evidence="10 14" id="KW-0505">Motor protein</keyword>
<evidence type="ECO:0000256" key="2">
    <source>
        <dbReference type="ARBA" id="ARBA00008314"/>
    </source>
</evidence>
<dbReference type="SMART" id="SM00242">
    <property type="entry name" value="MYSc"/>
    <property type="match status" value="1"/>
</dbReference>
<dbReference type="GO" id="GO:0006936">
    <property type="term" value="P:muscle contraction"/>
    <property type="evidence" value="ECO:0007669"/>
    <property type="project" value="TreeGrafter"/>
</dbReference>
<evidence type="ECO:0000256" key="4">
    <source>
        <dbReference type="ARBA" id="ARBA00022481"/>
    </source>
</evidence>
<keyword evidence="3" id="KW-0787">Thick filament</keyword>
<keyword evidence="9 14" id="KW-0518">Myosin</keyword>
<name>A0A8C2UA59_COTJA</name>
<reference evidence="18" key="2">
    <citation type="submission" date="2025-08" db="UniProtKB">
        <authorList>
            <consortium name="Ensembl"/>
        </authorList>
    </citation>
    <scope>IDENTIFICATION</scope>
</reference>
<evidence type="ECO:0000256" key="10">
    <source>
        <dbReference type="ARBA" id="ARBA00023175"/>
    </source>
</evidence>
<dbReference type="InterPro" id="IPR001609">
    <property type="entry name" value="Myosin_head_motor_dom-like"/>
</dbReference>
<feature type="binding site" evidence="14">
    <location>
        <begin position="180"/>
        <end position="187"/>
    </location>
    <ligand>
        <name>ATP</name>
        <dbReference type="ChEBI" id="CHEBI:30616"/>
    </ligand>
</feature>
<keyword evidence="4" id="KW-0488">Methylation</keyword>
<dbReference type="FunFam" id="1.20.5.370:FF:000007">
    <property type="entry name" value="Myosin heavy chain"/>
    <property type="match status" value="1"/>
</dbReference>
<dbReference type="FunFam" id="1.20.5.370:FF:000008">
    <property type="entry name" value="Myosin heavy chain"/>
    <property type="match status" value="1"/>
</dbReference>
<evidence type="ECO:0000256" key="6">
    <source>
        <dbReference type="ARBA" id="ARBA00022741"/>
    </source>
</evidence>
<dbReference type="FunFam" id="2.30.30.360:FF:000001">
    <property type="entry name" value="Myosin heavy chain"/>
    <property type="match status" value="1"/>
</dbReference>
<keyword evidence="12 14" id="KW-0009">Actin-binding</keyword>
<dbReference type="CDD" id="cd01377">
    <property type="entry name" value="MYSc_class_II"/>
    <property type="match status" value="1"/>
</dbReference>
<evidence type="ECO:0000256" key="11">
    <source>
        <dbReference type="ARBA" id="ARBA00023179"/>
    </source>
</evidence>
<dbReference type="Gene3D" id="6.10.250.2420">
    <property type="match status" value="1"/>
</dbReference>
<dbReference type="FunFam" id="3.40.850.10:FF:000024">
    <property type="entry name" value="Myosin heavy chain, isoform J"/>
    <property type="match status" value="1"/>
</dbReference>